<keyword evidence="1" id="KW-0732">Signal</keyword>
<reference evidence="2" key="1">
    <citation type="submission" date="2009-11" db="EMBL/GenBank/DDBJ databases">
        <authorList>
            <consortium name="The Broad Institute Genome Sequencing Platform"/>
            <person name="Ward D."/>
            <person name="Feldgarden M."/>
            <person name="Earl A."/>
            <person name="Young S.K."/>
            <person name="Zeng Q."/>
            <person name="Koehrsen M."/>
            <person name="Alvarado L."/>
            <person name="Berlin A."/>
            <person name="Bochicchio J."/>
            <person name="Borenstein D."/>
            <person name="Chapman S.B."/>
            <person name="Chen Z."/>
            <person name="Engels R."/>
            <person name="Freedman E."/>
            <person name="Gellesch M."/>
            <person name="Goldberg J."/>
            <person name="Griggs A."/>
            <person name="Gujja S."/>
            <person name="Heilman E."/>
            <person name="Heiman D."/>
            <person name="Hepburn T."/>
            <person name="Howarth C."/>
            <person name="Jen D."/>
            <person name="Larson L."/>
            <person name="Lewis B."/>
            <person name="Mehta T."/>
            <person name="Park D."/>
            <person name="Pearson M."/>
            <person name="Roberts A."/>
            <person name="Saif S."/>
            <person name="Shea T."/>
            <person name="Shenoy N."/>
            <person name="Sisk P."/>
            <person name="Stolte C."/>
            <person name="Sykes S."/>
            <person name="Thomson T."/>
            <person name="Walk T."/>
            <person name="White J."/>
            <person name="Yandava C."/>
            <person name="Izard J."/>
            <person name="Baranova O.V."/>
            <person name="Blanton J.M."/>
            <person name="Tanner A.C."/>
            <person name="Dewhirst F.E."/>
            <person name="Haas B."/>
            <person name="Nusbaum C."/>
            <person name="Birren B."/>
        </authorList>
    </citation>
    <scope>NUCLEOTIDE SEQUENCE [LARGE SCALE GENOMIC DNA]</scope>
    <source>
        <strain evidence="2">1-1 BBBD Race 1</strain>
    </source>
</reference>
<reference evidence="3" key="4">
    <citation type="submission" date="2025-05" db="UniProtKB">
        <authorList>
            <consortium name="EnsemblFungi"/>
        </authorList>
    </citation>
    <scope>IDENTIFICATION</scope>
    <source>
        <strain evidence="3">isolate 1-1 / race 1 (BBBD)</strain>
    </source>
</reference>
<organism evidence="2">
    <name type="scientific">Puccinia triticina (isolate 1-1 / race 1 (BBBD))</name>
    <name type="common">Brown leaf rust fungus</name>
    <dbReference type="NCBI Taxonomy" id="630390"/>
    <lineage>
        <taxon>Eukaryota</taxon>
        <taxon>Fungi</taxon>
        <taxon>Dikarya</taxon>
        <taxon>Basidiomycota</taxon>
        <taxon>Pucciniomycotina</taxon>
        <taxon>Pucciniomycetes</taxon>
        <taxon>Pucciniales</taxon>
        <taxon>Pucciniaceae</taxon>
        <taxon>Puccinia</taxon>
    </lineage>
</organism>
<name>A0A180G6L1_PUCT1</name>
<reference evidence="2" key="2">
    <citation type="submission" date="2016-05" db="EMBL/GenBank/DDBJ databases">
        <title>Comparative analysis highlights variable genome content of wheat rusts and divergence of the mating loci.</title>
        <authorList>
            <person name="Cuomo C.A."/>
            <person name="Bakkeren G."/>
            <person name="Szabo L."/>
            <person name="Khalil H."/>
            <person name="Joly D."/>
            <person name="Goldberg J."/>
            <person name="Young S."/>
            <person name="Zeng Q."/>
            <person name="Fellers J."/>
        </authorList>
    </citation>
    <scope>NUCLEOTIDE SEQUENCE [LARGE SCALE GENOMIC DNA]</scope>
    <source>
        <strain evidence="2">1-1 BBBD Race 1</strain>
    </source>
</reference>
<dbReference type="EnsemblFungi" id="PTTG_29196-t43_1">
    <property type="protein sequence ID" value="PTTG_29196-t43_1-p1"/>
    <property type="gene ID" value="PTTG_29196"/>
</dbReference>
<dbReference type="Proteomes" id="UP000005240">
    <property type="component" value="Unassembled WGS sequence"/>
</dbReference>
<evidence type="ECO:0000313" key="2">
    <source>
        <dbReference type="EMBL" id="OAV88012.1"/>
    </source>
</evidence>
<evidence type="ECO:0000313" key="4">
    <source>
        <dbReference type="Proteomes" id="UP000005240"/>
    </source>
</evidence>
<keyword evidence="4" id="KW-1185">Reference proteome</keyword>
<reference evidence="3 4" key="3">
    <citation type="journal article" date="2017" name="G3 (Bethesda)">
        <title>Comparative analysis highlights variable genome content of wheat rusts and divergence of the mating loci.</title>
        <authorList>
            <person name="Cuomo C.A."/>
            <person name="Bakkeren G."/>
            <person name="Khalil H.B."/>
            <person name="Panwar V."/>
            <person name="Joly D."/>
            <person name="Linning R."/>
            <person name="Sakthikumar S."/>
            <person name="Song X."/>
            <person name="Adiconis X."/>
            <person name="Fan L."/>
            <person name="Goldberg J.M."/>
            <person name="Levin J.Z."/>
            <person name="Young S."/>
            <person name="Zeng Q."/>
            <person name="Anikster Y."/>
            <person name="Bruce M."/>
            <person name="Wang M."/>
            <person name="Yin C."/>
            <person name="McCallum B."/>
            <person name="Szabo L.J."/>
            <person name="Hulbert S."/>
            <person name="Chen X."/>
            <person name="Fellers J.P."/>
        </authorList>
    </citation>
    <scope>NUCLEOTIDE SEQUENCE</scope>
    <source>
        <strain evidence="4">Isolate 1-1 / race 1 (BBBD)</strain>
        <strain evidence="3">isolate 1-1 / race 1 (BBBD)</strain>
    </source>
</reference>
<dbReference type="OrthoDB" id="10272563at2759"/>
<gene>
    <name evidence="2" type="ORF">PTTG_29196</name>
</gene>
<feature type="signal peptide" evidence="1">
    <location>
        <begin position="1"/>
        <end position="19"/>
    </location>
</feature>
<dbReference type="VEuPathDB" id="FungiDB:PTTG_29196"/>
<dbReference type="AlphaFoldDB" id="A0A180G6L1"/>
<protein>
    <submittedName>
        <fullName evidence="2 3">Uncharacterized protein</fullName>
    </submittedName>
</protein>
<proteinExistence type="predicted"/>
<dbReference type="EMBL" id="ADAS02000227">
    <property type="protein sequence ID" value="OAV88012.1"/>
    <property type="molecule type" value="Genomic_DNA"/>
</dbReference>
<evidence type="ECO:0000313" key="3">
    <source>
        <dbReference type="EnsemblFungi" id="PTTG_29196-t43_1-p1"/>
    </source>
</evidence>
<evidence type="ECO:0000256" key="1">
    <source>
        <dbReference type="SAM" id="SignalP"/>
    </source>
</evidence>
<sequence length="339" mass="38233">MIPLVKKIAIFHLIHLTITVTTTRTAFLSSQDHHLNKRGSTFRDCLDGVVSLFKNVKDDFSDQVGGVSQKDGLQQWTNAVSHDTFDHNAIMDYDEFWKPKTFARCCELVLARMLGIGPKSNEGRATLLDHFSKKLLGPISKPKTGTKSKPFEKKEDEIFDPLYMAEWQQSKPSGAPSASANLDESSAVEKAALEKIQENPTETLKRCFLIPDDQATPPPGFVEVSDNVKKAFFHLNELIYFESDLTEWPAMILGILVVTLGQEVFDSPEWVGWRDILFGQLVSLAYFEGTEAIKGGIAVGIIKEQQDWWGCRNRIYASNVLKLAEKDWWINLQGIPQRN</sequence>
<feature type="chain" id="PRO_5008109635" evidence="1">
    <location>
        <begin position="20"/>
        <end position="339"/>
    </location>
</feature>
<accession>A0A180G6L1</accession>